<evidence type="ECO:0000256" key="2">
    <source>
        <dbReference type="ARBA" id="ARBA00022729"/>
    </source>
</evidence>
<dbReference type="PANTHER" id="PTHR43649:SF33">
    <property type="entry name" value="POLYGALACTURONAN_RHAMNOGALACTURONAN-BINDING PROTEIN YTCQ"/>
    <property type="match status" value="1"/>
</dbReference>
<keyword evidence="8" id="KW-1185">Reference proteome</keyword>
<keyword evidence="5" id="KW-0449">Lipoprotein</keyword>
<accession>A0A3D9JM85</accession>
<dbReference type="Proteomes" id="UP000256977">
    <property type="component" value="Unassembled WGS sequence"/>
</dbReference>
<feature type="signal peptide" evidence="6">
    <location>
        <begin position="1"/>
        <end position="27"/>
    </location>
</feature>
<organism evidence="7 8">
    <name type="scientific">Cohnella phaseoli</name>
    <dbReference type="NCBI Taxonomy" id="456490"/>
    <lineage>
        <taxon>Bacteria</taxon>
        <taxon>Bacillati</taxon>
        <taxon>Bacillota</taxon>
        <taxon>Bacilli</taxon>
        <taxon>Bacillales</taxon>
        <taxon>Paenibacillaceae</taxon>
        <taxon>Cohnella</taxon>
    </lineage>
</organism>
<dbReference type="EMBL" id="QRDZ01000016">
    <property type="protein sequence ID" value="RED75213.1"/>
    <property type="molecule type" value="Genomic_DNA"/>
</dbReference>
<dbReference type="OrthoDB" id="9787283at2"/>
<dbReference type="PANTHER" id="PTHR43649">
    <property type="entry name" value="ARABINOSE-BINDING PROTEIN-RELATED"/>
    <property type="match status" value="1"/>
</dbReference>
<dbReference type="InterPro" id="IPR050490">
    <property type="entry name" value="Bact_solute-bd_prot1"/>
</dbReference>
<evidence type="ECO:0000313" key="8">
    <source>
        <dbReference type="Proteomes" id="UP000256977"/>
    </source>
</evidence>
<dbReference type="AlphaFoldDB" id="A0A3D9JM85"/>
<protein>
    <submittedName>
        <fullName evidence="7">Multiple sugar transport system substrate-binding protein/putative aldouronate transport system substrate-binding protein</fullName>
    </submittedName>
</protein>
<dbReference type="PROSITE" id="PS51257">
    <property type="entry name" value="PROKAR_LIPOPROTEIN"/>
    <property type="match status" value="1"/>
</dbReference>
<keyword evidence="1" id="KW-1003">Cell membrane</keyword>
<comment type="caution">
    <text evidence="7">The sequence shown here is derived from an EMBL/GenBank/DDBJ whole genome shotgun (WGS) entry which is preliminary data.</text>
</comment>
<evidence type="ECO:0000256" key="4">
    <source>
        <dbReference type="ARBA" id="ARBA00023139"/>
    </source>
</evidence>
<dbReference type="Gene3D" id="3.40.190.10">
    <property type="entry name" value="Periplasmic binding protein-like II"/>
    <property type="match status" value="2"/>
</dbReference>
<evidence type="ECO:0000256" key="3">
    <source>
        <dbReference type="ARBA" id="ARBA00023136"/>
    </source>
</evidence>
<name>A0A3D9JM85_9BACL</name>
<keyword evidence="3" id="KW-0472">Membrane</keyword>
<keyword evidence="7" id="KW-0762">Sugar transport</keyword>
<evidence type="ECO:0000313" key="7">
    <source>
        <dbReference type="EMBL" id="RED75213.1"/>
    </source>
</evidence>
<evidence type="ECO:0000256" key="6">
    <source>
        <dbReference type="SAM" id="SignalP"/>
    </source>
</evidence>
<sequence length="538" mass="60283">MLKRTQFGMLKIMLVASLLIALLSACAENNQAAQPSVSPSSSNSPEQSAAPSKPVELTVFSFMFGKEPPADSLITKALQDKLNITLKWTSAPYDTYKDKLNVLIASGQIPDIFFHEGVDMRDIYHKWIQQGLLLPISDYASSYPNVERHLQRFELLKKGELGKNYSVPAINHNKDITTANQHAFYIRKDWLTNLGLSMPTTIEEFRAVVEAFAKGDPDQNGKPDTYGITAAGPGLGGFYILVNAFNASADRFRLIDGKWTPEIITDDGKQALQFLNQLYKDKIIDPEFMVNNGQQAYQKFVSGKAGILLDNATPDFYNGHYDRFQQAYPDKDPKTMFDVIPVLVGINGSKRVDGFNNFWGGASVSASVSEEKRDTAFRLFDYLLSDEGSELMQWGIEGVHYSKDGDKYTSLITEKNENGKTKTIGELDPAVNLKTLVKWDLDFIPDDTPNREEAIAASADSMANAKIDPLAFLYLPADVVDPSVRGKLWDYTVQETTNLISFKGDFDKEWDKFVEGWLKLGQKYWDETDKQAKAENRS</sequence>
<dbReference type="SUPFAM" id="SSF53850">
    <property type="entry name" value="Periplasmic binding protein-like II"/>
    <property type="match status" value="1"/>
</dbReference>
<dbReference type="InterPro" id="IPR006059">
    <property type="entry name" value="SBP"/>
</dbReference>
<keyword evidence="7" id="KW-0813">Transport</keyword>
<evidence type="ECO:0000256" key="1">
    <source>
        <dbReference type="ARBA" id="ARBA00022475"/>
    </source>
</evidence>
<keyword evidence="4" id="KW-0564">Palmitate</keyword>
<feature type="chain" id="PRO_5038537031" evidence="6">
    <location>
        <begin position="28"/>
        <end position="538"/>
    </location>
</feature>
<reference evidence="7 8" key="1">
    <citation type="submission" date="2018-07" db="EMBL/GenBank/DDBJ databases">
        <title>Genomic Encyclopedia of Type Strains, Phase III (KMG-III): the genomes of soil and plant-associated and newly described type strains.</title>
        <authorList>
            <person name="Whitman W."/>
        </authorList>
    </citation>
    <scope>NUCLEOTIDE SEQUENCE [LARGE SCALE GENOMIC DNA]</scope>
    <source>
        <strain evidence="7 8">CECT 7287</strain>
    </source>
</reference>
<dbReference type="Pfam" id="PF13416">
    <property type="entry name" value="SBP_bac_8"/>
    <property type="match status" value="1"/>
</dbReference>
<keyword evidence="2 6" id="KW-0732">Signal</keyword>
<proteinExistence type="predicted"/>
<dbReference type="RefSeq" id="WP_116062325.1">
    <property type="nucleotide sequence ID" value="NZ_QRDZ01000016.1"/>
</dbReference>
<evidence type="ECO:0000256" key="5">
    <source>
        <dbReference type="ARBA" id="ARBA00023288"/>
    </source>
</evidence>
<gene>
    <name evidence="7" type="ORF">DFP98_11615</name>
</gene>